<dbReference type="GO" id="GO:0008360">
    <property type="term" value="P:regulation of cell shape"/>
    <property type="evidence" value="ECO:0007669"/>
    <property type="project" value="UniProtKB-KW"/>
</dbReference>
<comment type="similarity">
    <text evidence="4">In the N-terminal section; belongs to the glycosyltransferase 51 family.</text>
</comment>
<evidence type="ECO:0000256" key="22">
    <source>
        <dbReference type="ARBA" id="ARBA00023316"/>
    </source>
</evidence>
<evidence type="ECO:0000313" key="32">
    <source>
        <dbReference type="EMBL" id="BBF82273.1"/>
    </source>
</evidence>
<evidence type="ECO:0000256" key="3">
    <source>
        <dbReference type="ARBA" id="ARBA00007090"/>
    </source>
</evidence>
<dbReference type="Gene3D" id="1.10.3810.10">
    <property type="entry name" value="Biosynthetic peptidoglycan transglycosylase-like"/>
    <property type="match status" value="1"/>
</dbReference>
<evidence type="ECO:0000256" key="11">
    <source>
        <dbReference type="ARBA" id="ARBA00022676"/>
    </source>
</evidence>
<evidence type="ECO:0000256" key="21">
    <source>
        <dbReference type="ARBA" id="ARBA00023268"/>
    </source>
</evidence>
<evidence type="ECO:0000256" key="1">
    <source>
        <dbReference type="ARBA" id="ARBA00004249"/>
    </source>
</evidence>
<feature type="region of interest" description="Disordered" evidence="27">
    <location>
        <begin position="749"/>
        <end position="799"/>
    </location>
</feature>
<dbReference type="Pfam" id="PF00912">
    <property type="entry name" value="Transgly"/>
    <property type="match status" value="1"/>
</dbReference>
<evidence type="ECO:0000256" key="5">
    <source>
        <dbReference type="ARBA" id="ARBA00012448"/>
    </source>
</evidence>
<protein>
    <recommendedName>
        <fullName evidence="6">Penicillin-binding protein 1A</fullName>
        <ecNumber evidence="24">2.4.99.28</ecNumber>
        <ecNumber evidence="5">3.4.16.4</ecNumber>
    </recommendedName>
</protein>
<keyword evidence="15" id="KW-0133">Cell shape</keyword>
<keyword evidence="18 28" id="KW-1133">Transmembrane helix</keyword>
<dbReference type="GO" id="GO:0030288">
    <property type="term" value="C:outer membrane-bounded periplasmic space"/>
    <property type="evidence" value="ECO:0007669"/>
    <property type="project" value="TreeGrafter"/>
</dbReference>
<dbReference type="PANTHER" id="PTHR32282">
    <property type="entry name" value="BINDING PROTEIN TRANSPEPTIDASE, PUTATIVE-RELATED"/>
    <property type="match status" value="1"/>
</dbReference>
<comment type="catalytic activity">
    <reaction evidence="23">
        <text>Preferential cleavage: (Ac)2-L-Lys-D-Ala-|-D-Ala. Also transpeptidation of peptidyl-alanyl moieties that are N-acyl substituents of D-alanine.</text>
        <dbReference type="EC" id="3.4.16.4"/>
    </reaction>
</comment>
<evidence type="ECO:0000256" key="23">
    <source>
        <dbReference type="ARBA" id="ARBA00034000"/>
    </source>
</evidence>
<dbReference type="GO" id="GO:0005886">
    <property type="term" value="C:plasma membrane"/>
    <property type="evidence" value="ECO:0007669"/>
    <property type="project" value="UniProtKB-SubCell"/>
</dbReference>
<keyword evidence="12 32" id="KW-0808">Transferase</keyword>
<dbReference type="NCBIfam" id="TIGR02074">
    <property type="entry name" value="PBP_1a_fam"/>
    <property type="match status" value="1"/>
</dbReference>
<evidence type="ECO:0000256" key="6">
    <source>
        <dbReference type="ARBA" id="ARBA00018638"/>
    </source>
</evidence>
<evidence type="ECO:0000256" key="8">
    <source>
        <dbReference type="ARBA" id="ARBA00022519"/>
    </source>
</evidence>
<evidence type="ECO:0000256" key="9">
    <source>
        <dbReference type="ARBA" id="ARBA00022645"/>
    </source>
</evidence>
<keyword evidence="19 28" id="KW-0472">Membrane</keyword>
<dbReference type="GO" id="GO:0006508">
    <property type="term" value="P:proteolysis"/>
    <property type="evidence" value="ECO:0007669"/>
    <property type="project" value="UniProtKB-KW"/>
</dbReference>
<evidence type="ECO:0000259" key="30">
    <source>
        <dbReference type="Pfam" id="PF00912"/>
    </source>
</evidence>
<comment type="subcellular location">
    <subcellularLocation>
        <location evidence="1">Cell inner membrane</location>
        <topology evidence="1">Single-pass type II membrane protein</topology>
    </subcellularLocation>
</comment>
<proteinExistence type="inferred from homology"/>
<comment type="similarity">
    <text evidence="3">In the C-terminal section; belongs to the transpeptidase family.</text>
</comment>
<evidence type="ECO:0000256" key="19">
    <source>
        <dbReference type="ARBA" id="ARBA00023136"/>
    </source>
</evidence>
<comment type="pathway">
    <text evidence="2">Cell wall biogenesis; peptidoglycan biosynthesis.</text>
</comment>
<dbReference type="SUPFAM" id="SSF56601">
    <property type="entry name" value="beta-lactamase/transpeptidase-like"/>
    <property type="match status" value="1"/>
</dbReference>
<dbReference type="GO" id="GO:0046677">
    <property type="term" value="P:response to antibiotic"/>
    <property type="evidence" value="ECO:0007669"/>
    <property type="project" value="UniProtKB-KW"/>
</dbReference>
<keyword evidence="16" id="KW-0735">Signal-anchor</keyword>
<comment type="catalytic activity">
    <reaction evidence="25">
        <text>[GlcNAc-(1-&gt;4)-Mur2Ac(oyl-L-Ala-gamma-D-Glu-L-Lys-D-Ala-D-Ala)](n)-di-trans,octa-cis-undecaprenyl diphosphate + beta-D-GlcNAc-(1-&gt;4)-Mur2Ac(oyl-L-Ala-gamma-D-Glu-L-Lys-D-Ala-D-Ala)-di-trans,octa-cis-undecaprenyl diphosphate = [GlcNAc-(1-&gt;4)-Mur2Ac(oyl-L-Ala-gamma-D-Glu-L-Lys-D-Ala-D-Ala)](n+1)-di-trans,octa-cis-undecaprenyl diphosphate + di-trans,octa-cis-undecaprenyl diphosphate + H(+)</text>
        <dbReference type="Rhea" id="RHEA:23708"/>
        <dbReference type="Rhea" id="RHEA-COMP:9602"/>
        <dbReference type="Rhea" id="RHEA-COMP:9603"/>
        <dbReference type="ChEBI" id="CHEBI:15378"/>
        <dbReference type="ChEBI" id="CHEBI:58405"/>
        <dbReference type="ChEBI" id="CHEBI:60033"/>
        <dbReference type="ChEBI" id="CHEBI:78435"/>
        <dbReference type="EC" id="2.4.99.28"/>
    </reaction>
</comment>
<dbReference type="InterPro" id="IPR036950">
    <property type="entry name" value="PBP_transglycosylase"/>
</dbReference>
<dbReference type="EC" id="2.4.99.28" evidence="24"/>
<dbReference type="OrthoDB" id="9766909at2"/>
<keyword evidence="14 32" id="KW-0378">Hydrolase</keyword>
<dbReference type="AlphaFoldDB" id="A0A3G9GAB2"/>
<organism evidence="32 33">
    <name type="scientific">Asticcacaulis excentricus</name>
    <dbReference type="NCBI Taxonomy" id="78587"/>
    <lineage>
        <taxon>Bacteria</taxon>
        <taxon>Pseudomonadati</taxon>
        <taxon>Pseudomonadota</taxon>
        <taxon>Alphaproteobacteria</taxon>
        <taxon>Caulobacterales</taxon>
        <taxon>Caulobacteraceae</taxon>
        <taxon>Asticcacaulis</taxon>
    </lineage>
</organism>
<keyword evidence="22" id="KW-0961">Cell wall biogenesis/degradation</keyword>
<gene>
    <name evidence="32" type="ORF">EM6_2905</name>
</gene>
<comment type="pathway">
    <text evidence="26">Glycan biosynthesis.</text>
</comment>
<dbReference type="FunFam" id="1.10.3810.10:FF:000003">
    <property type="entry name" value="Penicillin-binding protein 1a"/>
    <property type="match status" value="1"/>
</dbReference>
<evidence type="ECO:0000259" key="29">
    <source>
        <dbReference type="Pfam" id="PF00905"/>
    </source>
</evidence>
<accession>A0A3G9GAB2</accession>
<evidence type="ECO:0000256" key="12">
    <source>
        <dbReference type="ARBA" id="ARBA00022679"/>
    </source>
</evidence>
<evidence type="ECO:0000256" key="18">
    <source>
        <dbReference type="ARBA" id="ARBA00022989"/>
    </source>
</evidence>
<dbReference type="UniPathway" id="UPA00219"/>
<evidence type="ECO:0000256" key="16">
    <source>
        <dbReference type="ARBA" id="ARBA00022968"/>
    </source>
</evidence>
<evidence type="ECO:0000256" key="24">
    <source>
        <dbReference type="ARBA" id="ARBA00044770"/>
    </source>
</evidence>
<evidence type="ECO:0000256" key="10">
    <source>
        <dbReference type="ARBA" id="ARBA00022670"/>
    </source>
</evidence>
<dbReference type="InterPro" id="IPR012338">
    <property type="entry name" value="Beta-lactam/transpept-like"/>
</dbReference>
<dbReference type="GO" id="GO:0009002">
    <property type="term" value="F:serine-type D-Ala-D-Ala carboxypeptidase activity"/>
    <property type="evidence" value="ECO:0007669"/>
    <property type="project" value="UniProtKB-EC"/>
</dbReference>
<evidence type="ECO:0000256" key="25">
    <source>
        <dbReference type="ARBA" id="ARBA00049902"/>
    </source>
</evidence>
<dbReference type="Gene3D" id="3.40.710.10">
    <property type="entry name" value="DD-peptidase/beta-lactamase superfamily"/>
    <property type="match status" value="2"/>
</dbReference>
<dbReference type="InterPro" id="IPR023346">
    <property type="entry name" value="Lysozyme-like_dom_sf"/>
</dbReference>
<keyword evidence="21" id="KW-0511">Multifunctional enzyme</keyword>
<keyword evidence="13 28" id="KW-0812">Transmembrane</keyword>
<dbReference type="Pfam" id="PF00905">
    <property type="entry name" value="Transpeptidase"/>
    <property type="match status" value="1"/>
</dbReference>
<evidence type="ECO:0000256" key="26">
    <source>
        <dbReference type="ARBA" id="ARBA00060592"/>
    </source>
</evidence>
<keyword evidence="10" id="KW-0645">Protease</keyword>
<feature type="domain" description="Glycosyl transferase family 51" evidence="30">
    <location>
        <begin position="59"/>
        <end position="236"/>
    </location>
</feature>
<evidence type="ECO:0000256" key="27">
    <source>
        <dbReference type="SAM" id="MobiDB-lite"/>
    </source>
</evidence>
<evidence type="ECO:0000256" key="13">
    <source>
        <dbReference type="ARBA" id="ARBA00022692"/>
    </source>
</evidence>
<evidence type="ECO:0000256" key="15">
    <source>
        <dbReference type="ARBA" id="ARBA00022960"/>
    </source>
</evidence>
<dbReference type="Proteomes" id="UP000278756">
    <property type="component" value="Chromosome 2"/>
</dbReference>
<keyword evidence="8" id="KW-0997">Cell inner membrane</keyword>
<dbReference type="GO" id="GO:0071555">
    <property type="term" value="P:cell wall organization"/>
    <property type="evidence" value="ECO:0007669"/>
    <property type="project" value="UniProtKB-KW"/>
</dbReference>
<evidence type="ECO:0000256" key="2">
    <source>
        <dbReference type="ARBA" id="ARBA00004752"/>
    </source>
</evidence>
<sequence>MKSTERWFAMAGVVLMSMVAIAGFAIAIYAAWLFHDLPDGNEIVDYRPPTSTRLFAWDGTLIGEFAQERRIFIPYNRIPERVSRAFLAAEDRNFFNHSGVDVGGLSRAMVKNVINFVQGRRLEGGSTITQQVAKNVLLSNERTIGRKLKEFILARRLETSLTKEQILELYLNDIYLGYRSNGIGTAAYNYFGKSVDQLTLAETAYLAALPKGPHNYHPIRRKDQAIARRNWILGEMASVGWVTKAEAEAAMREDLVVQSAPQRAKYRDADFFVSEVERRSKALFGEDIYSAGYYMKTTLDPKLQTAARIALMDGLELYDRRHGWRGAWGNIGSINEGWQQEAAAVEAKLPERRRAPFERPDWQVAVVERPGGSIRLAEAPAGENHGTLRASDVAWAQGGAGLKAGDLIYVARDATGAYALKQVPAVNGALVAVDPWTGRVVAMVGGYSFSLSKFNRATQAKRQPGSAIKPFIYATALEGDFTPASIVVDGPITFKGANGEAWSPKNYSRTYYGPQTLRKGLELSRNAMTVRLADKVGMKTVAAKVVQYGAVDSMEPYLSNALGSTETTPYQLTAAYSAFVNGGRRIKPHLIELVQDYQGKVIYRADQRKCPAGCTRAFDGTESPRLTPEGQQVMDPIVAYQINSFLQGVVQRGTAARASALGIPLGGKTGTTNEYRSAWFVGFTPDLVAGVFVGFDDNRSLGESETGGSAALPIFIDFMAAATKNKPVRDFRKPKDAVYVSIRGHEEAFRPGTEPKPIERTPDVVDGPKPYTEVWRDGLTGQPSNQATPQEQPKKKKYVDEIEEEVLY</sequence>
<evidence type="ECO:0000256" key="4">
    <source>
        <dbReference type="ARBA" id="ARBA00007739"/>
    </source>
</evidence>
<evidence type="ECO:0000256" key="7">
    <source>
        <dbReference type="ARBA" id="ARBA00022475"/>
    </source>
</evidence>
<keyword evidence="20" id="KW-0046">Antibiotic resistance</keyword>
<feature type="domain" description="Penicillin-binding protein transpeptidase" evidence="29">
    <location>
        <begin position="428"/>
        <end position="719"/>
    </location>
</feature>
<keyword evidence="11 32" id="KW-0328">Glycosyltransferase</keyword>
<reference evidence="33" key="2">
    <citation type="journal article" date="2017" name="Plant Physiol. Biochem.">
        <title>Differential oxidative and antioxidative response of duckweed Lemna minor toward plant growth promoting/inhibiting bacteria.</title>
        <authorList>
            <person name="Ishizawa H."/>
            <person name="Kuroda M."/>
            <person name="Morikawa M."/>
            <person name="Ike M."/>
        </authorList>
    </citation>
    <scope>NUCLEOTIDE SEQUENCE [LARGE SCALE GENOMIC DNA]</scope>
    <source>
        <strain evidence="33">M6</strain>
    </source>
</reference>
<feature type="domain" description="Penicillin-binding protein OB-like" evidence="31">
    <location>
        <begin position="324"/>
        <end position="426"/>
    </location>
</feature>
<evidence type="ECO:0000256" key="20">
    <source>
        <dbReference type="ARBA" id="ARBA00023251"/>
    </source>
</evidence>
<evidence type="ECO:0000256" key="14">
    <source>
        <dbReference type="ARBA" id="ARBA00022801"/>
    </source>
</evidence>
<dbReference type="InterPro" id="IPR031376">
    <property type="entry name" value="PCB_OB"/>
</dbReference>
<dbReference type="GO" id="GO:0008955">
    <property type="term" value="F:peptidoglycan glycosyltransferase activity"/>
    <property type="evidence" value="ECO:0007669"/>
    <property type="project" value="UniProtKB-EC"/>
</dbReference>
<evidence type="ECO:0000313" key="33">
    <source>
        <dbReference type="Proteomes" id="UP000278756"/>
    </source>
</evidence>
<dbReference type="SUPFAM" id="SSF53955">
    <property type="entry name" value="Lysozyme-like"/>
    <property type="match status" value="1"/>
</dbReference>
<feature type="transmembrane region" description="Helical" evidence="28">
    <location>
        <begin position="7"/>
        <end position="34"/>
    </location>
</feature>
<keyword evidence="9" id="KW-0121">Carboxypeptidase</keyword>
<feature type="compositionally biased region" description="Polar residues" evidence="27">
    <location>
        <begin position="781"/>
        <end position="791"/>
    </location>
</feature>
<dbReference type="PANTHER" id="PTHR32282:SF27">
    <property type="entry name" value="PENICILLIN-BINDING PROTEIN 1A"/>
    <property type="match status" value="1"/>
</dbReference>
<dbReference type="EC" id="3.4.16.4" evidence="5"/>
<dbReference type="GO" id="GO:0008658">
    <property type="term" value="F:penicillin binding"/>
    <property type="evidence" value="ECO:0007669"/>
    <property type="project" value="InterPro"/>
</dbReference>
<dbReference type="GO" id="GO:0009252">
    <property type="term" value="P:peptidoglycan biosynthetic process"/>
    <property type="evidence" value="ECO:0007669"/>
    <property type="project" value="UniProtKB-UniPathway"/>
</dbReference>
<evidence type="ECO:0000256" key="28">
    <source>
        <dbReference type="SAM" id="Phobius"/>
    </source>
</evidence>
<dbReference type="Pfam" id="PF17092">
    <property type="entry name" value="PCB_OB"/>
    <property type="match status" value="1"/>
</dbReference>
<dbReference type="InterPro" id="IPR050396">
    <property type="entry name" value="Glycosyltr_51/Transpeptidase"/>
</dbReference>
<keyword evidence="17" id="KW-0573">Peptidoglycan synthesis</keyword>
<evidence type="ECO:0000256" key="17">
    <source>
        <dbReference type="ARBA" id="ARBA00022984"/>
    </source>
</evidence>
<dbReference type="EMBL" id="AP018828">
    <property type="protein sequence ID" value="BBF82273.1"/>
    <property type="molecule type" value="Genomic_DNA"/>
</dbReference>
<keyword evidence="7" id="KW-1003">Cell membrane</keyword>
<name>A0A3G9GAB2_9CAUL</name>
<dbReference type="InterPro" id="IPR001264">
    <property type="entry name" value="Glyco_trans_51"/>
</dbReference>
<evidence type="ECO:0000259" key="31">
    <source>
        <dbReference type="Pfam" id="PF17092"/>
    </source>
</evidence>
<reference evidence="33" key="1">
    <citation type="journal article" date="2017" name="Biotechnol. Biofuels">
        <title>Evaluation of environmental bacterial communities as a factor affecting the growth of duckweed Lemna minor.</title>
        <authorList>
            <person name="Ishizawa H."/>
            <person name="Kuroda M."/>
            <person name="Morikawa M."/>
            <person name="Ike M."/>
        </authorList>
    </citation>
    <scope>NUCLEOTIDE SEQUENCE [LARGE SCALE GENOMIC DNA]</scope>
    <source>
        <strain evidence="33">M6</strain>
    </source>
</reference>
<dbReference type="InterPro" id="IPR001460">
    <property type="entry name" value="PCN-bd_Tpept"/>
</dbReference>